<dbReference type="InterPro" id="IPR006342">
    <property type="entry name" value="FkbM_mtfrase"/>
</dbReference>
<comment type="caution">
    <text evidence="2">The sequence shown here is derived from an EMBL/GenBank/DDBJ whole genome shotgun (WGS) entry which is preliminary data.</text>
</comment>
<dbReference type="SUPFAM" id="SSF53335">
    <property type="entry name" value="S-adenosyl-L-methionine-dependent methyltransferases"/>
    <property type="match status" value="1"/>
</dbReference>
<dbReference type="GO" id="GO:0008171">
    <property type="term" value="F:O-methyltransferase activity"/>
    <property type="evidence" value="ECO:0007669"/>
    <property type="project" value="TreeGrafter"/>
</dbReference>
<evidence type="ECO:0000313" key="3">
    <source>
        <dbReference type="Proteomes" id="UP000177268"/>
    </source>
</evidence>
<name>A0A1F5ZG34_9BACT</name>
<dbReference type="Gene3D" id="3.40.50.150">
    <property type="entry name" value="Vaccinia Virus protein VP39"/>
    <property type="match status" value="1"/>
</dbReference>
<dbReference type="Proteomes" id="UP000177268">
    <property type="component" value="Unassembled WGS sequence"/>
</dbReference>
<evidence type="ECO:0000259" key="1">
    <source>
        <dbReference type="Pfam" id="PF05050"/>
    </source>
</evidence>
<proteinExistence type="predicted"/>
<feature type="domain" description="Methyltransferase FkbM" evidence="1">
    <location>
        <begin position="52"/>
        <end position="210"/>
    </location>
</feature>
<dbReference type="InterPro" id="IPR029063">
    <property type="entry name" value="SAM-dependent_MTases_sf"/>
</dbReference>
<accession>A0A1F5ZG34</accession>
<sequence length="269" mass="30452">MKLLKKAVKSVFRFCGLDVHRTGKHGEDRRTTLAEVLAHISRLGFGPKTVIDVGAGVGTFELYKTFPIAKHLLIESLREFERDLKQISSKYKAEYVIAAAGPRSGTTKINVHPDFFGSSIYKETDGSYVDGVSRKVPVVTIDALCKEKHLNGPYLIKVDVQGAERFVLDGAKKVFKKTEVFILEVHFFQFHINGPQFFDIVSYMKKHGFVVYDIFGGYNRPIDYALASVDMVFVKEDGNFRKIHSFAPRELREKLNETVLRNALNDKDA</sequence>
<dbReference type="EMBL" id="MFIZ01000037">
    <property type="protein sequence ID" value="OGG11077.1"/>
    <property type="molecule type" value="Genomic_DNA"/>
</dbReference>
<dbReference type="NCBIfam" id="TIGR01444">
    <property type="entry name" value="fkbM_fam"/>
    <property type="match status" value="1"/>
</dbReference>
<dbReference type="AlphaFoldDB" id="A0A1F5ZG34"/>
<gene>
    <name evidence="2" type="ORF">A2Z00_01695</name>
</gene>
<dbReference type="PANTHER" id="PTHR36973:SF4">
    <property type="entry name" value="NODULATION PROTEIN"/>
    <property type="match status" value="1"/>
</dbReference>
<evidence type="ECO:0000313" key="2">
    <source>
        <dbReference type="EMBL" id="OGG11077.1"/>
    </source>
</evidence>
<organism evidence="2 3">
    <name type="scientific">Candidatus Gottesmanbacteria bacterium RBG_13_45_10</name>
    <dbReference type="NCBI Taxonomy" id="1798370"/>
    <lineage>
        <taxon>Bacteria</taxon>
        <taxon>Candidatus Gottesmaniibacteriota</taxon>
    </lineage>
</organism>
<dbReference type="PANTHER" id="PTHR36973">
    <property type="entry name" value="SLL1456 PROTEIN-RELATED"/>
    <property type="match status" value="1"/>
</dbReference>
<reference evidence="2 3" key="1">
    <citation type="journal article" date="2016" name="Nat. Commun.">
        <title>Thousands of microbial genomes shed light on interconnected biogeochemical processes in an aquifer system.</title>
        <authorList>
            <person name="Anantharaman K."/>
            <person name="Brown C.T."/>
            <person name="Hug L.A."/>
            <person name="Sharon I."/>
            <person name="Castelle C.J."/>
            <person name="Probst A.J."/>
            <person name="Thomas B.C."/>
            <person name="Singh A."/>
            <person name="Wilkins M.J."/>
            <person name="Karaoz U."/>
            <person name="Brodie E.L."/>
            <person name="Williams K.H."/>
            <person name="Hubbard S.S."/>
            <person name="Banfield J.F."/>
        </authorList>
    </citation>
    <scope>NUCLEOTIDE SEQUENCE [LARGE SCALE GENOMIC DNA]</scope>
</reference>
<dbReference type="InterPro" id="IPR053188">
    <property type="entry name" value="FkbM_Methyltransferase"/>
</dbReference>
<dbReference type="Pfam" id="PF05050">
    <property type="entry name" value="Methyltransf_21"/>
    <property type="match status" value="1"/>
</dbReference>
<dbReference type="STRING" id="1798370.A2Z00_01695"/>
<protein>
    <recommendedName>
        <fullName evidence="1">Methyltransferase FkbM domain-containing protein</fullName>
    </recommendedName>
</protein>